<proteinExistence type="predicted"/>
<evidence type="ECO:0000313" key="1">
    <source>
        <dbReference type="EMBL" id="KMO71912.1"/>
    </source>
</evidence>
<accession>A0A0J6VR01</accession>
<organism evidence="1 2">
    <name type="scientific">Mycolicibacterium obuense</name>
    <dbReference type="NCBI Taxonomy" id="1807"/>
    <lineage>
        <taxon>Bacteria</taxon>
        <taxon>Bacillati</taxon>
        <taxon>Actinomycetota</taxon>
        <taxon>Actinomycetes</taxon>
        <taxon>Mycobacteriales</taxon>
        <taxon>Mycobacteriaceae</taxon>
        <taxon>Mycolicibacterium</taxon>
    </lineage>
</organism>
<dbReference type="EMBL" id="JYNU01000035">
    <property type="protein sequence ID" value="KMO71912.1"/>
    <property type="molecule type" value="Genomic_DNA"/>
</dbReference>
<comment type="caution">
    <text evidence="1">The sequence shown here is derived from an EMBL/GenBank/DDBJ whole genome shotgun (WGS) entry which is preliminary data.</text>
</comment>
<dbReference type="AlphaFoldDB" id="A0A0J6VR01"/>
<sequence>MSAFIVDPEHIHVLLWAANRPTNPYGPLVWYYDNPSREGRLTDDAIDTVGQMLVDENAASVNYRYDEDDAYIYAYQRPRHTTWSGVELIKALHCYEYQSCEHPGWRTSQAHSFCRALERRLIGELPGYDDAPWAISRLDTPAAERRADTHPGT</sequence>
<name>A0A0J6VR01_9MYCO</name>
<reference evidence="1 2" key="1">
    <citation type="journal article" date="2015" name="Genome Biol. Evol.">
        <title>Characterization of Three Mycobacterium spp. with Potential Use in Bioremediation by Genome Sequencing and Comparative Genomics.</title>
        <authorList>
            <person name="Das S."/>
            <person name="Pettersson B.M."/>
            <person name="Behra P.R."/>
            <person name="Ramesh M."/>
            <person name="Dasgupta S."/>
            <person name="Bhattacharya A."/>
            <person name="Kirsebom L.A."/>
        </authorList>
    </citation>
    <scope>NUCLEOTIDE SEQUENCE [LARGE SCALE GENOMIC DNA]</scope>
    <source>
        <strain evidence="1 2">DSM 44075</strain>
    </source>
</reference>
<gene>
    <name evidence="1" type="ORF">MOBUDSM44075_04146</name>
</gene>
<protein>
    <submittedName>
        <fullName evidence="1">Uncharacterized protein</fullName>
    </submittedName>
</protein>
<dbReference type="Proteomes" id="UP000036313">
    <property type="component" value="Unassembled WGS sequence"/>
</dbReference>
<dbReference type="RefSeq" id="WP_048424516.1">
    <property type="nucleotide sequence ID" value="NZ_JYNU01000035.1"/>
</dbReference>
<evidence type="ECO:0000313" key="2">
    <source>
        <dbReference type="Proteomes" id="UP000036313"/>
    </source>
</evidence>
<dbReference type="PATRIC" id="fig|1807.14.peg.4172"/>